<dbReference type="InterPro" id="IPR002413">
    <property type="entry name" value="V5_allergen-like"/>
</dbReference>
<dbReference type="InterPro" id="IPR035940">
    <property type="entry name" value="CAP_sf"/>
</dbReference>
<dbReference type="CDD" id="cd05380">
    <property type="entry name" value="CAP_euk"/>
    <property type="match status" value="1"/>
</dbReference>
<dbReference type="Pfam" id="PF00188">
    <property type="entry name" value="CAP"/>
    <property type="match status" value="1"/>
</dbReference>
<dbReference type="EMBL" id="NNAY01000028">
    <property type="protein sequence ID" value="OXU31817.1"/>
    <property type="molecule type" value="Genomic_DNA"/>
</dbReference>
<dbReference type="PRINTS" id="PR00838">
    <property type="entry name" value="V5ALLERGEN"/>
</dbReference>
<proteinExistence type="predicted"/>
<dbReference type="STRING" id="543379.A0A232FN70"/>
<evidence type="ECO:0000256" key="2">
    <source>
        <dbReference type="ARBA" id="ARBA00022525"/>
    </source>
</evidence>
<reference evidence="5 6" key="1">
    <citation type="journal article" date="2017" name="Curr. Biol.">
        <title>The Evolution of Venom by Co-option of Single-Copy Genes.</title>
        <authorList>
            <person name="Martinson E.O."/>
            <person name="Mrinalini"/>
            <person name="Kelkar Y.D."/>
            <person name="Chang C.H."/>
            <person name="Werren J.H."/>
        </authorList>
    </citation>
    <scope>NUCLEOTIDE SEQUENCE [LARGE SCALE GENOMIC DNA]</scope>
    <source>
        <strain evidence="5 6">Alberta</strain>
        <tissue evidence="5">Whole body</tissue>
    </source>
</reference>
<name>A0A232FN70_9HYME</name>
<evidence type="ECO:0000313" key="6">
    <source>
        <dbReference type="Proteomes" id="UP000215335"/>
    </source>
</evidence>
<accession>A0A232FN70</accession>
<dbReference type="Gene3D" id="3.40.33.10">
    <property type="entry name" value="CAP"/>
    <property type="match status" value="1"/>
</dbReference>
<dbReference type="GO" id="GO:0005576">
    <property type="term" value="C:extracellular region"/>
    <property type="evidence" value="ECO:0007669"/>
    <property type="project" value="UniProtKB-SubCell"/>
</dbReference>
<organism evidence="5 6">
    <name type="scientific">Trichomalopsis sarcophagae</name>
    <dbReference type="NCBI Taxonomy" id="543379"/>
    <lineage>
        <taxon>Eukaryota</taxon>
        <taxon>Metazoa</taxon>
        <taxon>Ecdysozoa</taxon>
        <taxon>Arthropoda</taxon>
        <taxon>Hexapoda</taxon>
        <taxon>Insecta</taxon>
        <taxon>Pterygota</taxon>
        <taxon>Neoptera</taxon>
        <taxon>Endopterygota</taxon>
        <taxon>Hymenoptera</taxon>
        <taxon>Apocrita</taxon>
        <taxon>Proctotrupomorpha</taxon>
        <taxon>Chalcidoidea</taxon>
        <taxon>Pteromalidae</taxon>
        <taxon>Pteromalinae</taxon>
        <taxon>Trichomalopsis</taxon>
    </lineage>
</organism>
<keyword evidence="2" id="KW-0964">Secreted</keyword>
<dbReference type="InterPro" id="IPR001283">
    <property type="entry name" value="CRISP-related"/>
</dbReference>
<dbReference type="PANTHER" id="PTHR10334">
    <property type="entry name" value="CYSTEINE-RICH SECRETORY PROTEIN-RELATED"/>
    <property type="match status" value="1"/>
</dbReference>
<evidence type="ECO:0000256" key="3">
    <source>
        <dbReference type="ARBA" id="ARBA00023157"/>
    </source>
</evidence>
<dbReference type="PRINTS" id="PR00837">
    <property type="entry name" value="V5TPXLIKE"/>
</dbReference>
<feature type="domain" description="SCP" evidence="4">
    <location>
        <begin position="27"/>
        <end position="188"/>
    </location>
</feature>
<dbReference type="PROSITE" id="PS01009">
    <property type="entry name" value="CRISP_1"/>
    <property type="match status" value="1"/>
</dbReference>
<sequence length="195" mass="21992">MFSAILSVSALPSSKCTHLQQTGLTADEKRKVLNLHNELRQKVARGQEQRGNPGPQPAATNMPQLTWDDELEEMAQQWANQCDLENHDSCIPKGVGQNMASRGTTGNVNSIDVKYLVKDWYNEVDLFNSNEVASFVFHKNPKKIIGHYTQMVWAKTTKIGCGAIKFKEREFNTFSLVCNYRVAGNCPGEPVYQRR</sequence>
<dbReference type="SMART" id="SM00198">
    <property type="entry name" value="SCP"/>
    <property type="match status" value="1"/>
</dbReference>
<dbReference type="AlphaFoldDB" id="A0A232FN70"/>
<dbReference type="OrthoDB" id="43654at2759"/>
<dbReference type="InterPro" id="IPR014044">
    <property type="entry name" value="CAP_dom"/>
</dbReference>
<protein>
    <recommendedName>
        <fullName evidence="4">SCP domain-containing protein</fullName>
    </recommendedName>
</protein>
<dbReference type="Proteomes" id="UP000215335">
    <property type="component" value="Unassembled WGS sequence"/>
</dbReference>
<comment type="subcellular location">
    <subcellularLocation>
        <location evidence="1">Secreted</location>
    </subcellularLocation>
</comment>
<dbReference type="InterPro" id="IPR018244">
    <property type="entry name" value="Allrgn_V5/Tpx1_CS"/>
</dbReference>
<evidence type="ECO:0000259" key="4">
    <source>
        <dbReference type="SMART" id="SM00198"/>
    </source>
</evidence>
<gene>
    <name evidence="5" type="ORF">TSAR_002032</name>
</gene>
<keyword evidence="6" id="KW-1185">Reference proteome</keyword>
<comment type="caution">
    <text evidence="5">The sequence shown here is derived from an EMBL/GenBank/DDBJ whole genome shotgun (WGS) entry which is preliminary data.</text>
</comment>
<evidence type="ECO:0000256" key="1">
    <source>
        <dbReference type="ARBA" id="ARBA00004613"/>
    </source>
</evidence>
<keyword evidence="3" id="KW-1015">Disulfide bond</keyword>
<evidence type="ECO:0000313" key="5">
    <source>
        <dbReference type="EMBL" id="OXU31817.1"/>
    </source>
</evidence>
<dbReference type="SUPFAM" id="SSF55797">
    <property type="entry name" value="PR-1-like"/>
    <property type="match status" value="1"/>
</dbReference>